<proteinExistence type="predicted"/>
<dbReference type="Proteomes" id="UP001631969">
    <property type="component" value="Unassembled WGS sequence"/>
</dbReference>
<reference evidence="1" key="1">
    <citation type="submission" date="2024-12" db="EMBL/GenBank/DDBJ databases">
        <authorList>
            <person name="Wu N."/>
        </authorList>
    </citation>
    <scope>NUCLEOTIDE SEQUENCE</scope>
    <source>
        <strain evidence="1">P15</strain>
    </source>
</reference>
<evidence type="ECO:0000313" key="1">
    <source>
        <dbReference type="EMBL" id="MFM9332432.1"/>
    </source>
</evidence>
<evidence type="ECO:0000313" key="2">
    <source>
        <dbReference type="Proteomes" id="UP001631969"/>
    </source>
</evidence>
<gene>
    <name evidence="1" type="ORF">ACI1P1_29470</name>
</gene>
<protein>
    <submittedName>
        <fullName evidence="1">Uncharacterized protein</fullName>
    </submittedName>
</protein>
<accession>A0ACC7PAM5</accession>
<dbReference type="EMBL" id="JBJURJ010000030">
    <property type="protein sequence ID" value="MFM9332432.1"/>
    <property type="molecule type" value="Genomic_DNA"/>
</dbReference>
<name>A0ACC7PAM5_9BACL</name>
<keyword evidence="2" id="KW-1185">Reference proteome</keyword>
<sequence length="406" mass="44626">MSVVLNRLKYRNFWVTRLGALKACMEFLGKTDSDAWLFGATGHAFVLNVAPDGCSSGPTAWNCDMITNLAHNLGVSVNAVNSWRTEHDFALKQKIAWENTKRALDKGLPCYGWELGIPEFYTICGYNDHGYLYKGIGTPTLQFTADMGVWEEIVREEDGPLLREAFAAQGITLDGGVSFAPGGYGDIVIRCQGVEGEFCAFPMNGRVQIHDDYSRHSEGYKPWEELGNTSVGWLHAGWLEAGAASNDFTTVLEALEFAVEFAGNPSKWVMPGYKSGLPGYDNWLHAVEHAPEEVDPEGLAYNGEVWAECRRYAGAFLDEAADRIGGAAGVLLREAAGPYKEAAGELVRYRNLMPFFGRKPGMPTELRRELTDALVNARKAEEAGLNALKKAYLAMEMAVSEGSRLP</sequence>
<organism evidence="1 2">
    <name type="scientific">Paenibacillus mesotrionivorans</name>
    <dbReference type="NCBI Taxonomy" id="3160968"/>
    <lineage>
        <taxon>Bacteria</taxon>
        <taxon>Bacillati</taxon>
        <taxon>Bacillota</taxon>
        <taxon>Bacilli</taxon>
        <taxon>Bacillales</taxon>
        <taxon>Paenibacillaceae</taxon>
        <taxon>Paenibacillus</taxon>
    </lineage>
</organism>
<comment type="caution">
    <text evidence="1">The sequence shown here is derived from an EMBL/GenBank/DDBJ whole genome shotgun (WGS) entry which is preliminary data.</text>
</comment>